<accession>A0A815MBA2</accession>
<evidence type="ECO:0000256" key="3">
    <source>
        <dbReference type="ARBA" id="ARBA00012513"/>
    </source>
</evidence>
<evidence type="ECO:0000256" key="9">
    <source>
        <dbReference type="ARBA" id="ARBA00022840"/>
    </source>
</evidence>
<dbReference type="PROSITE" id="PS00108">
    <property type="entry name" value="PROTEIN_KINASE_ST"/>
    <property type="match status" value="1"/>
</dbReference>
<evidence type="ECO:0000256" key="10">
    <source>
        <dbReference type="ARBA" id="ARBA00047899"/>
    </source>
</evidence>
<evidence type="ECO:0000256" key="5">
    <source>
        <dbReference type="ARBA" id="ARBA00022527"/>
    </source>
</evidence>
<feature type="binding site" evidence="12">
    <location>
        <position position="74"/>
    </location>
    <ligand>
        <name>ATP</name>
        <dbReference type="ChEBI" id="CHEBI:30616"/>
    </ligand>
</feature>
<keyword evidence="4" id="KW-0963">Cytoplasm</keyword>
<keyword evidence="6" id="KW-0808">Transferase</keyword>
<keyword evidence="7 12" id="KW-0547">Nucleotide-binding</keyword>
<dbReference type="SMART" id="SM00220">
    <property type="entry name" value="S_TKc"/>
    <property type="match status" value="1"/>
</dbReference>
<dbReference type="Pfam" id="PF00069">
    <property type="entry name" value="Pkinase"/>
    <property type="match status" value="1"/>
</dbReference>
<proteinExistence type="inferred from homology"/>
<evidence type="ECO:0000256" key="7">
    <source>
        <dbReference type="ARBA" id="ARBA00022741"/>
    </source>
</evidence>
<evidence type="ECO:0000313" key="16">
    <source>
        <dbReference type="Proteomes" id="UP000663845"/>
    </source>
</evidence>
<dbReference type="GO" id="GO:0005524">
    <property type="term" value="F:ATP binding"/>
    <property type="evidence" value="ECO:0007669"/>
    <property type="project" value="UniProtKB-UniRule"/>
</dbReference>
<dbReference type="PROSITE" id="PS00107">
    <property type="entry name" value="PROTEIN_KINASE_ATP"/>
    <property type="match status" value="1"/>
</dbReference>
<dbReference type="Gene3D" id="3.10.20.90">
    <property type="entry name" value="Phosphatidylinositol 3-kinase Catalytic Subunit, Chain A, domain 1"/>
    <property type="match status" value="1"/>
</dbReference>
<keyword evidence="5" id="KW-0723">Serine/threonine-protein kinase</keyword>
<sequence>MTEISNDHLLNTNIKRLKEELNIERHEWPSKRELYTICGKLGEGATGNVSIVHWATCTGCSIRKRVAIKRIPIKESMYIDIVREIHVMASCSHENIVRFLTSFVYKTELWIIMDLLDGGSIRQIIEKRIRDKNDWYLGVLDEREIATVMRETLKGLEYLHSQQYIHRDIKAGNIMCKNDGSIQLVDFGVSAFLTDSSTREKAIAHTFVGTPYWIAPEMFSSAGYDNKVDIWALGIVGIECATGHPPYYKKSAQEVFRIICKDTKGPTLESNAEREGQYIKYGNEFRHFLLMILEPLASKRPTPSNLLQTDFLIKFAQDKKFVIDHMILKIPFDCIEQQIDIDLQSDEFKDRIQTTIKERGLQTENTILDNIRNFFRPISQKLAQDIDRKLDVNIDSKTVINQELSLSIKLKIKEPGRLAFSLISFKYQPNIDHPVSVAQELVAENHVYGHDYILVAANIDKVLIHKNKIRFTLYKIDGKEKEPPSYAEISLEETPLITTTNSDSIHHRSSTDHIGSTIATDDIILPITFSSTNI</sequence>
<dbReference type="PANTHER" id="PTHR48012:SF16">
    <property type="entry name" value="NON-SPECIFIC SERINE_THREONINE PROTEIN KINASE"/>
    <property type="match status" value="1"/>
</dbReference>
<dbReference type="SUPFAM" id="SSF56112">
    <property type="entry name" value="Protein kinase-like (PK-like)"/>
    <property type="match status" value="1"/>
</dbReference>
<comment type="catalytic activity">
    <reaction evidence="10">
        <text>L-threonyl-[protein] + ATP = O-phospho-L-threonyl-[protein] + ADP + H(+)</text>
        <dbReference type="Rhea" id="RHEA:46608"/>
        <dbReference type="Rhea" id="RHEA-COMP:11060"/>
        <dbReference type="Rhea" id="RHEA-COMP:11605"/>
        <dbReference type="ChEBI" id="CHEBI:15378"/>
        <dbReference type="ChEBI" id="CHEBI:30013"/>
        <dbReference type="ChEBI" id="CHEBI:30616"/>
        <dbReference type="ChEBI" id="CHEBI:61977"/>
        <dbReference type="ChEBI" id="CHEBI:456216"/>
        <dbReference type="EC" id="2.7.11.1"/>
    </reaction>
</comment>
<dbReference type="InterPro" id="IPR000719">
    <property type="entry name" value="Prot_kinase_dom"/>
</dbReference>
<evidence type="ECO:0000256" key="1">
    <source>
        <dbReference type="ARBA" id="ARBA00004496"/>
    </source>
</evidence>
<evidence type="ECO:0000313" key="15">
    <source>
        <dbReference type="EMBL" id="CAF3822983.1"/>
    </source>
</evidence>
<dbReference type="InterPro" id="IPR008271">
    <property type="entry name" value="Ser/Thr_kinase_AS"/>
</dbReference>
<evidence type="ECO:0000256" key="8">
    <source>
        <dbReference type="ARBA" id="ARBA00022777"/>
    </source>
</evidence>
<evidence type="ECO:0000313" key="14">
    <source>
        <dbReference type="EMBL" id="CAF1420171.1"/>
    </source>
</evidence>
<gene>
    <name evidence="14" type="ORF">JYZ213_LOCUS38927</name>
    <name evidence="15" type="ORF">OXD698_LOCUS19563</name>
</gene>
<protein>
    <recommendedName>
        <fullName evidence="3">non-specific serine/threonine protein kinase</fullName>
        <ecNumber evidence="3">2.7.11.1</ecNumber>
    </recommendedName>
</protein>
<dbReference type="GO" id="GO:0004674">
    <property type="term" value="F:protein serine/threonine kinase activity"/>
    <property type="evidence" value="ECO:0007669"/>
    <property type="project" value="UniProtKB-KW"/>
</dbReference>
<dbReference type="InterPro" id="IPR024678">
    <property type="entry name" value="Kinase_OSR1/WNK_CCT"/>
</dbReference>
<evidence type="ECO:0000259" key="13">
    <source>
        <dbReference type="PROSITE" id="PS50011"/>
    </source>
</evidence>
<organism evidence="14 16">
    <name type="scientific">Adineta steineri</name>
    <dbReference type="NCBI Taxonomy" id="433720"/>
    <lineage>
        <taxon>Eukaryota</taxon>
        <taxon>Metazoa</taxon>
        <taxon>Spiralia</taxon>
        <taxon>Gnathifera</taxon>
        <taxon>Rotifera</taxon>
        <taxon>Eurotatoria</taxon>
        <taxon>Bdelloidea</taxon>
        <taxon>Adinetida</taxon>
        <taxon>Adinetidae</taxon>
        <taxon>Adineta</taxon>
    </lineage>
</organism>
<dbReference type="PANTHER" id="PTHR48012">
    <property type="entry name" value="STERILE20-LIKE KINASE, ISOFORM B-RELATED"/>
    <property type="match status" value="1"/>
</dbReference>
<comment type="catalytic activity">
    <reaction evidence="11">
        <text>L-seryl-[protein] + ATP = O-phospho-L-seryl-[protein] + ADP + H(+)</text>
        <dbReference type="Rhea" id="RHEA:17989"/>
        <dbReference type="Rhea" id="RHEA-COMP:9863"/>
        <dbReference type="Rhea" id="RHEA-COMP:11604"/>
        <dbReference type="ChEBI" id="CHEBI:15378"/>
        <dbReference type="ChEBI" id="CHEBI:29999"/>
        <dbReference type="ChEBI" id="CHEBI:30616"/>
        <dbReference type="ChEBI" id="CHEBI:83421"/>
        <dbReference type="ChEBI" id="CHEBI:456216"/>
        <dbReference type="EC" id="2.7.11.1"/>
    </reaction>
</comment>
<dbReference type="Proteomes" id="UP000663844">
    <property type="component" value="Unassembled WGS sequence"/>
</dbReference>
<evidence type="ECO:0000256" key="11">
    <source>
        <dbReference type="ARBA" id="ARBA00048679"/>
    </source>
</evidence>
<dbReference type="PROSITE" id="PS50011">
    <property type="entry name" value="PROTEIN_KINASE_DOM"/>
    <property type="match status" value="1"/>
</dbReference>
<dbReference type="Gene3D" id="1.10.510.10">
    <property type="entry name" value="Transferase(Phosphotransferase) domain 1"/>
    <property type="match status" value="1"/>
</dbReference>
<evidence type="ECO:0000256" key="2">
    <source>
        <dbReference type="ARBA" id="ARBA00008874"/>
    </source>
</evidence>
<name>A0A815MBA2_9BILA</name>
<dbReference type="EC" id="2.7.11.1" evidence="3"/>
<comment type="subcellular location">
    <subcellularLocation>
        <location evidence="1">Cytoplasm</location>
    </subcellularLocation>
</comment>
<dbReference type="Pfam" id="PF12202">
    <property type="entry name" value="OSR1_C"/>
    <property type="match status" value="1"/>
</dbReference>
<dbReference type="Gene3D" id="3.30.200.20">
    <property type="entry name" value="Phosphorylase Kinase, domain 1"/>
    <property type="match status" value="1"/>
</dbReference>
<dbReference type="AlphaFoldDB" id="A0A815MBA2"/>
<dbReference type="InterPro" id="IPR017441">
    <property type="entry name" value="Protein_kinase_ATP_BS"/>
</dbReference>
<feature type="domain" description="Protein kinase" evidence="13">
    <location>
        <begin position="35"/>
        <end position="312"/>
    </location>
</feature>
<evidence type="ECO:0000256" key="12">
    <source>
        <dbReference type="PROSITE-ProRule" id="PRU10141"/>
    </source>
</evidence>
<keyword evidence="8" id="KW-0418">Kinase</keyword>
<dbReference type="EMBL" id="CAJOAZ010001508">
    <property type="protein sequence ID" value="CAF3822983.1"/>
    <property type="molecule type" value="Genomic_DNA"/>
</dbReference>
<dbReference type="InterPro" id="IPR050629">
    <property type="entry name" value="STE20/SPS1-PAK"/>
</dbReference>
<dbReference type="EMBL" id="CAJNOG010001201">
    <property type="protein sequence ID" value="CAF1420171.1"/>
    <property type="molecule type" value="Genomic_DNA"/>
</dbReference>
<dbReference type="GO" id="GO:0005737">
    <property type="term" value="C:cytoplasm"/>
    <property type="evidence" value="ECO:0007669"/>
    <property type="project" value="UniProtKB-SubCell"/>
</dbReference>
<evidence type="ECO:0000256" key="6">
    <source>
        <dbReference type="ARBA" id="ARBA00022679"/>
    </source>
</evidence>
<keyword evidence="9 12" id="KW-0067">ATP-binding</keyword>
<evidence type="ECO:0000256" key="4">
    <source>
        <dbReference type="ARBA" id="ARBA00022490"/>
    </source>
</evidence>
<reference evidence="14" key="1">
    <citation type="submission" date="2021-02" db="EMBL/GenBank/DDBJ databases">
        <authorList>
            <person name="Nowell W R."/>
        </authorList>
    </citation>
    <scope>NUCLEOTIDE SEQUENCE</scope>
</reference>
<comment type="caution">
    <text evidence="14">The sequence shown here is derived from an EMBL/GenBank/DDBJ whole genome shotgun (WGS) entry which is preliminary data.</text>
</comment>
<dbReference type="Proteomes" id="UP000663845">
    <property type="component" value="Unassembled WGS sequence"/>
</dbReference>
<comment type="similarity">
    <text evidence="2">Belongs to the protein kinase superfamily. STE Ser/Thr protein kinase family. STE20 subfamily.</text>
</comment>
<dbReference type="InterPro" id="IPR011009">
    <property type="entry name" value="Kinase-like_dom_sf"/>
</dbReference>